<dbReference type="Gene3D" id="3.30.40.10">
    <property type="entry name" value="Zinc/RING finger domain, C3HC4 (zinc finger)"/>
    <property type="match status" value="1"/>
</dbReference>
<dbReference type="SMART" id="SM00184">
    <property type="entry name" value="RING"/>
    <property type="match status" value="1"/>
</dbReference>
<dbReference type="Gene3D" id="3.30.160.60">
    <property type="entry name" value="Classic Zinc Finger"/>
    <property type="match status" value="1"/>
</dbReference>
<dbReference type="InterPro" id="IPR050143">
    <property type="entry name" value="TRIM/RBCC"/>
</dbReference>
<dbReference type="CTD" id="135644"/>
<dbReference type="PROSITE" id="PS00518">
    <property type="entry name" value="ZF_RING_1"/>
    <property type="match status" value="1"/>
</dbReference>
<proteinExistence type="inferred from homology"/>
<dbReference type="PANTHER" id="PTHR24103">
    <property type="entry name" value="E3 UBIQUITIN-PROTEIN LIGASE TRIM"/>
    <property type="match status" value="1"/>
</dbReference>
<dbReference type="Pfam" id="PF00097">
    <property type="entry name" value="zf-C3HC4"/>
    <property type="match status" value="1"/>
</dbReference>
<accession>A0A2U3Z3G8</accession>
<evidence type="ECO:0000256" key="5">
    <source>
        <dbReference type="PROSITE-ProRule" id="PRU00024"/>
    </source>
</evidence>
<evidence type="ECO:0000256" key="1">
    <source>
        <dbReference type="ARBA" id="ARBA00008518"/>
    </source>
</evidence>
<keyword evidence="4" id="KW-0862">Zinc</keyword>
<gene>
    <name evidence="9" type="primary">TRIM40</name>
</gene>
<evidence type="ECO:0000259" key="6">
    <source>
        <dbReference type="PROSITE" id="PS50089"/>
    </source>
</evidence>
<reference evidence="9" key="1">
    <citation type="submission" date="2025-08" db="UniProtKB">
        <authorList>
            <consortium name="RefSeq"/>
        </authorList>
    </citation>
    <scope>IDENTIFICATION</scope>
    <source>
        <tissue evidence="9">Liver</tissue>
    </source>
</reference>
<dbReference type="PROSITE" id="PS50119">
    <property type="entry name" value="ZF_BBOX"/>
    <property type="match status" value="1"/>
</dbReference>
<dbReference type="GO" id="GO:0008270">
    <property type="term" value="F:zinc ion binding"/>
    <property type="evidence" value="ECO:0007669"/>
    <property type="project" value="UniProtKB-KW"/>
</dbReference>
<dbReference type="SUPFAM" id="SSF57850">
    <property type="entry name" value="RING/U-box"/>
    <property type="match status" value="1"/>
</dbReference>
<sequence>MDPPQEDGREEGVCAICQELLKEAVSTECGHRFCRGCLARHVVKASASGVLCCPLCRKPCSEGVLGPGYLCSSHQKKVCSFCEESRLLVCRECLASPEHQGHSELAVEDAVNHYK</sequence>
<dbReference type="InterPro" id="IPR018957">
    <property type="entry name" value="Znf_C3HC4_RING-type"/>
</dbReference>
<dbReference type="OrthoDB" id="654191at2759"/>
<dbReference type="KEGG" id="lww:102748826"/>
<dbReference type="Proteomes" id="UP000245341">
    <property type="component" value="Unplaced"/>
</dbReference>
<evidence type="ECO:0000259" key="7">
    <source>
        <dbReference type="PROSITE" id="PS50119"/>
    </source>
</evidence>
<dbReference type="InterPro" id="IPR017907">
    <property type="entry name" value="Znf_RING_CS"/>
</dbReference>
<keyword evidence="8" id="KW-1185">Reference proteome</keyword>
<dbReference type="InterPro" id="IPR000315">
    <property type="entry name" value="Znf_B-box"/>
</dbReference>
<evidence type="ECO:0000313" key="9">
    <source>
        <dbReference type="RefSeq" id="XP_006750552.1"/>
    </source>
</evidence>
<feature type="domain" description="RING-type" evidence="6">
    <location>
        <begin position="14"/>
        <end position="57"/>
    </location>
</feature>
<evidence type="ECO:0000256" key="3">
    <source>
        <dbReference type="ARBA" id="ARBA00022771"/>
    </source>
</evidence>
<keyword evidence="2" id="KW-0479">Metal-binding</keyword>
<keyword evidence="3 5" id="KW-0863">Zinc-finger</keyword>
<evidence type="ECO:0000313" key="8">
    <source>
        <dbReference type="Proteomes" id="UP000245341"/>
    </source>
</evidence>
<feature type="domain" description="B box-type" evidence="7">
    <location>
        <begin position="66"/>
        <end position="107"/>
    </location>
</feature>
<evidence type="ECO:0000256" key="2">
    <source>
        <dbReference type="ARBA" id="ARBA00022723"/>
    </source>
</evidence>
<organism evidence="8 9">
    <name type="scientific">Leptonychotes weddellii</name>
    <name type="common">Weddell seal</name>
    <name type="synonym">Otaria weddellii</name>
    <dbReference type="NCBI Taxonomy" id="9713"/>
    <lineage>
        <taxon>Eukaryota</taxon>
        <taxon>Metazoa</taxon>
        <taxon>Chordata</taxon>
        <taxon>Craniata</taxon>
        <taxon>Vertebrata</taxon>
        <taxon>Euteleostomi</taxon>
        <taxon>Mammalia</taxon>
        <taxon>Eutheria</taxon>
        <taxon>Laurasiatheria</taxon>
        <taxon>Carnivora</taxon>
        <taxon>Caniformia</taxon>
        <taxon>Pinnipedia</taxon>
        <taxon>Phocidae</taxon>
        <taxon>Monachinae</taxon>
        <taxon>Lobodontini</taxon>
        <taxon>Leptonychotes</taxon>
    </lineage>
</organism>
<feature type="non-terminal residue" evidence="9">
    <location>
        <position position="115"/>
    </location>
</feature>
<dbReference type="InterPro" id="IPR001841">
    <property type="entry name" value="Znf_RING"/>
</dbReference>
<dbReference type="SUPFAM" id="SSF57845">
    <property type="entry name" value="B-box zinc-binding domain"/>
    <property type="match status" value="1"/>
</dbReference>
<dbReference type="RefSeq" id="XP_006750552.1">
    <property type="nucleotide sequence ID" value="XM_006750489.1"/>
</dbReference>
<dbReference type="GeneID" id="102748826"/>
<name>A0A2U3Z3G8_LEPWE</name>
<dbReference type="InterPro" id="IPR013083">
    <property type="entry name" value="Znf_RING/FYVE/PHD"/>
</dbReference>
<dbReference type="PROSITE" id="PS50089">
    <property type="entry name" value="ZF_RING_2"/>
    <property type="match status" value="1"/>
</dbReference>
<dbReference type="Pfam" id="PF00643">
    <property type="entry name" value="zf-B_box"/>
    <property type="match status" value="1"/>
</dbReference>
<dbReference type="AlphaFoldDB" id="A0A2U3Z3G8"/>
<dbReference type="STRING" id="9713.A0A2U3Z3G8"/>
<protein>
    <submittedName>
        <fullName evidence="9">Tripartite motif-containing protein 40</fullName>
    </submittedName>
</protein>
<comment type="similarity">
    <text evidence="1">Belongs to the TRIM/RBCC family.</text>
</comment>
<evidence type="ECO:0000256" key="4">
    <source>
        <dbReference type="ARBA" id="ARBA00022833"/>
    </source>
</evidence>